<sequence length="464" mass="50276">MKRDEYATLRAEIKSWERDFKAQHGRGPTVEEIKEQPELADKYRRYKKLSKVAESRPAENTQPLPGFNPFSPTKSKERTNGTLSKGPRLKPFVLDVREPSPSFGGPSASTSHASDIRDPFITTPISRARKRLRGEPVSPSPSKDKRRRIVASGGDSDDDMAGAASFIADSPVKLPAGGRSFQQLFDETTAAKPAFPALHGKRPNANLLLSIGARSRPRHDKSVFPASLPPEPALSSQGEDDPFIDKEPAKAKVAIPDDEMMVDDPAQQIDSIPSEPLLPPSPTAQQTKALPAPHLKGKGKAGPGLKKANLTLGDDSDSDSEMYGTQPAVRMFDRTASTSRVLDSDMDEDAFNLMPKAHFGTEDDGDPVPASSEAILLPDSLRAVLSLAPTIRDVPDEGVAKHLLSGDQGYYDAVKGGEVWGVGEFGEEEQDEFAAGQVSRAAQGIYDEEDEWEGEGVPWEVGEM</sequence>
<evidence type="ECO:0000256" key="1">
    <source>
        <dbReference type="ARBA" id="ARBA00004123"/>
    </source>
</evidence>
<dbReference type="GO" id="GO:0031261">
    <property type="term" value="C:DNA replication preinitiation complex"/>
    <property type="evidence" value="ECO:0007669"/>
    <property type="project" value="TreeGrafter"/>
</dbReference>
<gene>
    <name evidence="9" type="ORF">MYCIT1_LOCUS31158</name>
</gene>
<evidence type="ECO:0000256" key="5">
    <source>
        <dbReference type="ARBA" id="ARBA00023242"/>
    </source>
</evidence>
<dbReference type="Pfam" id="PF11719">
    <property type="entry name" value="Drc1-Sld2"/>
    <property type="match status" value="1"/>
</dbReference>
<dbReference type="CDD" id="cd22289">
    <property type="entry name" value="RecQL4_SLD2_NTD"/>
    <property type="match status" value="1"/>
</dbReference>
<dbReference type="EMBL" id="CAVNYO010000440">
    <property type="protein sequence ID" value="CAK5280620.1"/>
    <property type="molecule type" value="Genomic_DNA"/>
</dbReference>
<keyword evidence="5 7" id="KW-0539">Nucleus</keyword>
<protein>
    <recommendedName>
        <fullName evidence="3 7">DNA replication regulator SLD2</fullName>
    </recommendedName>
</protein>
<proteinExistence type="inferred from homology"/>
<feature type="region of interest" description="Disordered" evidence="8">
    <location>
        <begin position="216"/>
        <end position="331"/>
    </location>
</feature>
<reference evidence="9" key="1">
    <citation type="submission" date="2023-11" db="EMBL/GenBank/DDBJ databases">
        <authorList>
            <person name="De Vega J J."/>
            <person name="De Vega J J."/>
        </authorList>
    </citation>
    <scope>NUCLEOTIDE SEQUENCE</scope>
</reference>
<evidence type="ECO:0000313" key="9">
    <source>
        <dbReference type="EMBL" id="CAK5280620.1"/>
    </source>
</evidence>
<name>A0AAD2HS04_9AGAR</name>
<evidence type="ECO:0000256" key="4">
    <source>
        <dbReference type="ARBA" id="ARBA00022705"/>
    </source>
</evidence>
<dbReference type="AlphaFoldDB" id="A0AAD2HS04"/>
<evidence type="ECO:0000256" key="2">
    <source>
        <dbReference type="ARBA" id="ARBA00007276"/>
    </source>
</evidence>
<dbReference type="InterPro" id="IPR021110">
    <property type="entry name" value="DNA_rep_checkpnt_protein"/>
</dbReference>
<evidence type="ECO:0000256" key="7">
    <source>
        <dbReference type="RuleBase" id="RU367067"/>
    </source>
</evidence>
<dbReference type="GO" id="GO:1902977">
    <property type="term" value="P:mitotic DNA replication preinitiation complex assembly"/>
    <property type="evidence" value="ECO:0007669"/>
    <property type="project" value="TreeGrafter"/>
</dbReference>
<dbReference type="Proteomes" id="UP001295794">
    <property type="component" value="Unassembled WGS sequence"/>
</dbReference>
<dbReference type="Gene3D" id="1.10.10.1460">
    <property type="match status" value="1"/>
</dbReference>
<comment type="caution">
    <text evidence="9">The sequence shown here is derived from an EMBL/GenBank/DDBJ whole genome shotgun (WGS) entry which is preliminary data.</text>
</comment>
<dbReference type="PANTHER" id="PTHR28124">
    <property type="entry name" value="DNA REPLICATION REGULATOR SLD2"/>
    <property type="match status" value="1"/>
</dbReference>
<dbReference type="GO" id="GO:0000727">
    <property type="term" value="P:double-strand break repair via break-induced replication"/>
    <property type="evidence" value="ECO:0007669"/>
    <property type="project" value="TreeGrafter"/>
</dbReference>
<feature type="region of interest" description="Disordered" evidence="8">
    <location>
        <begin position="50"/>
        <end position="164"/>
    </location>
</feature>
<dbReference type="GO" id="GO:0006270">
    <property type="term" value="P:DNA replication initiation"/>
    <property type="evidence" value="ECO:0007669"/>
    <property type="project" value="UniProtKB-UniRule"/>
</dbReference>
<evidence type="ECO:0000256" key="8">
    <source>
        <dbReference type="SAM" id="MobiDB-lite"/>
    </source>
</evidence>
<accession>A0AAD2HS04</accession>
<dbReference type="GO" id="GO:0003697">
    <property type="term" value="F:single-stranded DNA binding"/>
    <property type="evidence" value="ECO:0007669"/>
    <property type="project" value="TreeGrafter"/>
</dbReference>
<comment type="similarity">
    <text evidence="2 7">Belongs to the SLD2 family.</text>
</comment>
<keyword evidence="10" id="KW-1185">Reference proteome</keyword>
<dbReference type="FunFam" id="1.10.10.1460:FF:000001">
    <property type="entry name" value="DNA replication regulator Sld2"/>
    <property type="match status" value="1"/>
</dbReference>
<keyword evidence="4 7" id="KW-0235">DNA replication</keyword>
<dbReference type="GO" id="GO:0003688">
    <property type="term" value="F:DNA replication origin binding"/>
    <property type="evidence" value="ECO:0007669"/>
    <property type="project" value="TreeGrafter"/>
</dbReference>
<comment type="subcellular location">
    <subcellularLocation>
        <location evidence="1 7">Nucleus</location>
    </subcellularLocation>
</comment>
<keyword evidence="6 7" id="KW-0131">Cell cycle</keyword>
<dbReference type="InterPro" id="IPR040203">
    <property type="entry name" value="Sld2"/>
</dbReference>
<evidence type="ECO:0000256" key="6">
    <source>
        <dbReference type="ARBA" id="ARBA00023306"/>
    </source>
</evidence>
<evidence type="ECO:0000313" key="10">
    <source>
        <dbReference type="Proteomes" id="UP001295794"/>
    </source>
</evidence>
<evidence type="ECO:0000256" key="3">
    <source>
        <dbReference type="ARBA" id="ARBA00018363"/>
    </source>
</evidence>
<organism evidence="9 10">
    <name type="scientific">Mycena citricolor</name>
    <dbReference type="NCBI Taxonomy" id="2018698"/>
    <lineage>
        <taxon>Eukaryota</taxon>
        <taxon>Fungi</taxon>
        <taxon>Dikarya</taxon>
        <taxon>Basidiomycota</taxon>
        <taxon>Agaricomycotina</taxon>
        <taxon>Agaricomycetes</taxon>
        <taxon>Agaricomycetidae</taxon>
        <taxon>Agaricales</taxon>
        <taxon>Marasmiineae</taxon>
        <taxon>Mycenaceae</taxon>
        <taxon>Mycena</taxon>
    </lineage>
</organism>
<dbReference type="PANTHER" id="PTHR28124:SF1">
    <property type="entry name" value="DNA REPLICATION REGULATOR SLD2"/>
    <property type="match status" value="1"/>
</dbReference>
<comment type="function">
    <text evidence="7">Has a role in the initiation of DNA replication. Required at S-phase checkpoint.</text>
</comment>